<dbReference type="Gramene" id="OB05G23550.1">
    <property type="protein sequence ID" value="OB05G23550.1"/>
    <property type="gene ID" value="OB05G23550"/>
</dbReference>
<evidence type="ECO:0000313" key="2">
    <source>
        <dbReference type="Proteomes" id="UP000006038"/>
    </source>
</evidence>
<dbReference type="EnsemblPlants" id="OB05G23550.1">
    <property type="protein sequence ID" value="OB05G23550.1"/>
    <property type="gene ID" value="OB05G23550"/>
</dbReference>
<accession>J3M6Y1</accession>
<dbReference type="AlphaFoldDB" id="J3M6Y1"/>
<reference evidence="1" key="2">
    <citation type="submission" date="2013-04" db="UniProtKB">
        <authorList>
            <consortium name="EnsemblPlants"/>
        </authorList>
    </citation>
    <scope>IDENTIFICATION</scope>
</reference>
<dbReference type="HOGENOM" id="CLU_3056651_0_0_1"/>
<reference evidence="1" key="1">
    <citation type="journal article" date="2013" name="Nat. Commun.">
        <title>Whole-genome sequencing of Oryza brachyantha reveals mechanisms underlying Oryza genome evolution.</title>
        <authorList>
            <person name="Chen J."/>
            <person name="Huang Q."/>
            <person name="Gao D."/>
            <person name="Wang J."/>
            <person name="Lang Y."/>
            <person name="Liu T."/>
            <person name="Li B."/>
            <person name="Bai Z."/>
            <person name="Luis Goicoechea J."/>
            <person name="Liang C."/>
            <person name="Chen C."/>
            <person name="Zhang W."/>
            <person name="Sun S."/>
            <person name="Liao Y."/>
            <person name="Zhang X."/>
            <person name="Yang L."/>
            <person name="Song C."/>
            <person name="Wang M."/>
            <person name="Shi J."/>
            <person name="Liu G."/>
            <person name="Liu J."/>
            <person name="Zhou H."/>
            <person name="Zhou W."/>
            <person name="Yu Q."/>
            <person name="An N."/>
            <person name="Chen Y."/>
            <person name="Cai Q."/>
            <person name="Wang B."/>
            <person name="Liu B."/>
            <person name="Min J."/>
            <person name="Huang Y."/>
            <person name="Wu H."/>
            <person name="Li Z."/>
            <person name="Zhang Y."/>
            <person name="Yin Y."/>
            <person name="Song W."/>
            <person name="Jiang J."/>
            <person name="Jackson S.A."/>
            <person name="Wing R.A."/>
            <person name="Wang J."/>
            <person name="Chen M."/>
        </authorList>
    </citation>
    <scope>NUCLEOTIDE SEQUENCE [LARGE SCALE GENOMIC DNA]</scope>
    <source>
        <strain evidence="1">cv. IRGC 101232</strain>
    </source>
</reference>
<proteinExistence type="predicted"/>
<dbReference type="Proteomes" id="UP000006038">
    <property type="component" value="Chromosome 5"/>
</dbReference>
<keyword evidence="2" id="KW-1185">Reference proteome</keyword>
<organism evidence="1">
    <name type="scientific">Oryza brachyantha</name>
    <name type="common">malo sina</name>
    <dbReference type="NCBI Taxonomy" id="4533"/>
    <lineage>
        <taxon>Eukaryota</taxon>
        <taxon>Viridiplantae</taxon>
        <taxon>Streptophyta</taxon>
        <taxon>Embryophyta</taxon>
        <taxon>Tracheophyta</taxon>
        <taxon>Spermatophyta</taxon>
        <taxon>Magnoliopsida</taxon>
        <taxon>Liliopsida</taxon>
        <taxon>Poales</taxon>
        <taxon>Poaceae</taxon>
        <taxon>BOP clade</taxon>
        <taxon>Oryzoideae</taxon>
        <taxon>Oryzeae</taxon>
        <taxon>Oryzinae</taxon>
        <taxon>Oryza</taxon>
    </lineage>
</organism>
<sequence length="54" mass="6388">MLYMKCICSLDCVVLPIIHFGKHIEFFLPGWPKSGQPNFIKDREFTNFLQQRAE</sequence>
<name>J3M6Y1_ORYBR</name>
<protein>
    <submittedName>
        <fullName evidence="1">Uncharacterized protein</fullName>
    </submittedName>
</protein>
<evidence type="ECO:0000313" key="1">
    <source>
        <dbReference type="EnsemblPlants" id="OB05G23550.1"/>
    </source>
</evidence>